<dbReference type="EMBL" id="JAENIM010000040">
    <property type="protein sequence ID" value="MBK1791637.1"/>
    <property type="molecule type" value="Genomic_DNA"/>
</dbReference>
<proteinExistence type="predicted"/>
<evidence type="ECO:0000256" key="1">
    <source>
        <dbReference type="SAM" id="Phobius"/>
    </source>
</evidence>
<keyword evidence="1" id="KW-1133">Transmembrane helix</keyword>
<feature type="transmembrane region" description="Helical" evidence="1">
    <location>
        <begin position="54"/>
        <end position="74"/>
    </location>
</feature>
<keyword evidence="1" id="KW-0472">Membrane</keyword>
<dbReference type="EMBL" id="JAENIM010000004">
    <property type="protein sequence ID" value="MBK1789535.1"/>
    <property type="molecule type" value="Genomic_DNA"/>
</dbReference>
<comment type="caution">
    <text evidence="3">The sequence shown here is derived from an EMBL/GenBank/DDBJ whole genome shotgun (WGS) entry which is preliminary data.</text>
</comment>
<gene>
    <name evidence="2" type="ORF">JIN82_00045</name>
    <name evidence="3" type="ORF">JIN82_05565</name>
    <name evidence="4" type="ORF">JIN82_10790</name>
</gene>
<evidence type="ECO:0000313" key="3">
    <source>
        <dbReference type="EMBL" id="MBK1790623.1"/>
    </source>
</evidence>
<dbReference type="AlphaFoldDB" id="A0A8J7SLT1"/>
<reference evidence="3" key="1">
    <citation type="submission" date="2021-01" db="EMBL/GenBank/DDBJ databases">
        <title>Modified the classification status of verrucomicrobia.</title>
        <authorList>
            <person name="Feng X."/>
        </authorList>
    </citation>
    <scope>NUCLEOTIDE SEQUENCE</scope>
    <source>
        <strain evidence="3">_KCTC 22039</strain>
    </source>
</reference>
<evidence type="ECO:0000313" key="5">
    <source>
        <dbReference type="Proteomes" id="UP000624703"/>
    </source>
</evidence>
<organism evidence="3 5">
    <name type="scientific">Persicirhabdus sediminis</name>
    <dbReference type="NCBI Taxonomy" id="454144"/>
    <lineage>
        <taxon>Bacteria</taxon>
        <taxon>Pseudomonadati</taxon>
        <taxon>Verrucomicrobiota</taxon>
        <taxon>Verrucomicrobiia</taxon>
        <taxon>Verrucomicrobiales</taxon>
        <taxon>Verrucomicrobiaceae</taxon>
        <taxon>Persicirhabdus</taxon>
    </lineage>
</organism>
<feature type="transmembrane region" description="Helical" evidence="1">
    <location>
        <begin position="21"/>
        <end position="42"/>
    </location>
</feature>
<keyword evidence="1" id="KW-0812">Transmembrane</keyword>
<dbReference type="EMBL" id="JAENIM010000028">
    <property type="protein sequence ID" value="MBK1790623.1"/>
    <property type="molecule type" value="Genomic_DNA"/>
</dbReference>
<keyword evidence="5" id="KW-1185">Reference proteome</keyword>
<protein>
    <submittedName>
        <fullName evidence="3">Uncharacterized protein</fullName>
    </submittedName>
</protein>
<name>A0A8J7SLT1_9BACT</name>
<dbReference type="Proteomes" id="UP000624703">
    <property type="component" value="Unassembled WGS sequence"/>
</dbReference>
<sequence>MLITREEYQKKLNLMRRLINGFMCLCLLLPLVGIIALLFGFVEPGDGKGSMTTMQVTIILAGISVLILVLWKLFSIALNWIAKRQIALLFDGK</sequence>
<evidence type="ECO:0000313" key="2">
    <source>
        <dbReference type="EMBL" id="MBK1789535.1"/>
    </source>
</evidence>
<evidence type="ECO:0000313" key="4">
    <source>
        <dbReference type="EMBL" id="MBK1791637.1"/>
    </source>
</evidence>
<dbReference type="RefSeq" id="WP_200309480.1">
    <property type="nucleotide sequence ID" value="NZ_JAENIM010000004.1"/>
</dbReference>
<accession>A0A8J7SLT1</accession>